<sequence>MQYSTAANWDFELLDRLKGTSVTGLYGQIWNDPLGGGRMSIFIPRIERKEAASYIREAGKKGLGFNYLINATCFDNLEFTKKGYARIMEHLEWISSTGADMVTVSLPFLVQMVKSVFPDLKVAVSSFARIQNSHIARYWEDLGADKIILPEIVARDFKTLRLIRRSVKCELELIANHLCLYHCPIDLHHRNMVSHGSQAGHPCGGFAADYCKINCQRLKLVDPAEIIKSRWIRPEDVGRYEDSGIDCLKIVERFRSTDSLMEIVYAYGHGSYSGNLANLLSLPQDGANKMPNLDMIERPDLIDPEKMKEIFSILREPFSERLFIDNSRLEGFLEYFEKADCLHMDCNACGYCQKVAKDAISIDDGWRRDMIAKFDEAVKILISGELAGL</sequence>
<dbReference type="Pfam" id="PF01136">
    <property type="entry name" value="Peptidase_U32"/>
    <property type="match status" value="1"/>
</dbReference>
<dbReference type="InterPro" id="IPR001539">
    <property type="entry name" value="Peptidase_U32"/>
</dbReference>
<reference evidence="1" key="1">
    <citation type="submission" date="2018-01" db="EMBL/GenBank/DDBJ databases">
        <authorList>
            <person name="Regsiter A."/>
            <person name="William W."/>
        </authorList>
    </citation>
    <scope>NUCLEOTIDE SEQUENCE</scope>
    <source>
        <strain evidence="1">TRIP AH-1</strain>
    </source>
</reference>
<name>A0A445N0N1_9BACT</name>
<dbReference type="InterPro" id="IPR051454">
    <property type="entry name" value="RNA/ubiquinone_mod_enzymes"/>
</dbReference>
<dbReference type="PANTHER" id="PTHR30217:SF10">
    <property type="entry name" value="23S RRNA 5-HYDROXYCYTIDINE C2501 SYNTHASE"/>
    <property type="match status" value="1"/>
</dbReference>
<organism evidence="1">
    <name type="scientific">uncultured Desulfobacterium sp</name>
    <dbReference type="NCBI Taxonomy" id="201089"/>
    <lineage>
        <taxon>Bacteria</taxon>
        <taxon>Pseudomonadati</taxon>
        <taxon>Thermodesulfobacteriota</taxon>
        <taxon>Desulfobacteria</taxon>
        <taxon>Desulfobacterales</taxon>
        <taxon>Desulfobacteriaceae</taxon>
        <taxon>Desulfobacterium</taxon>
        <taxon>environmental samples</taxon>
    </lineage>
</organism>
<accession>A0A445N0N1</accession>
<dbReference type="AlphaFoldDB" id="A0A445N0N1"/>
<protein>
    <submittedName>
        <fullName evidence="1">Putative Peptidase, U32 superfamily</fullName>
    </submittedName>
</protein>
<gene>
    <name evidence="1" type="ORF">PITCH_A510029</name>
</gene>
<evidence type="ECO:0000313" key="1">
    <source>
        <dbReference type="EMBL" id="SPD75294.1"/>
    </source>
</evidence>
<dbReference type="PANTHER" id="PTHR30217">
    <property type="entry name" value="PEPTIDASE U32 FAMILY"/>
    <property type="match status" value="1"/>
</dbReference>
<proteinExistence type="predicted"/>
<dbReference type="EMBL" id="OJIN01000194">
    <property type="protein sequence ID" value="SPD75294.1"/>
    <property type="molecule type" value="Genomic_DNA"/>
</dbReference>